<comment type="caution">
    <text evidence="1">The sequence shown here is derived from an EMBL/GenBank/DDBJ whole genome shotgun (WGS) entry which is preliminary data.</text>
</comment>
<accession>A0ABV5Y9J6</accession>
<name>A0ABV5Y9J6_9ACTN</name>
<dbReference type="Proteomes" id="UP001589627">
    <property type="component" value="Unassembled WGS sequence"/>
</dbReference>
<organism evidence="1 2">
    <name type="scientific">Actinoallomurus acaciae</name>
    <dbReference type="NCBI Taxonomy" id="502577"/>
    <lineage>
        <taxon>Bacteria</taxon>
        <taxon>Bacillati</taxon>
        <taxon>Actinomycetota</taxon>
        <taxon>Actinomycetes</taxon>
        <taxon>Streptosporangiales</taxon>
        <taxon>Thermomonosporaceae</taxon>
        <taxon>Actinoallomurus</taxon>
    </lineage>
</organism>
<proteinExistence type="predicted"/>
<sequence>MSIPAEAVDQLRVDPKERYIDSPYHSERDRVIGAICRSLNHEDDYGQVHLMLGALSETLLTAYCQRMAVLAVREREPRWLVLGLRAAALASRIDDIRNVIIVLSLLWHSAQLIDQSAMSMFSGVADGAGRFGEALNSFAARDEKDKSLSAMMYSVRGDGAEFDYVCDW</sequence>
<gene>
    <name evidence="1" type="ORF">ACFFNX_05805</name>
</gene>
<dbReference type="EMBL" id="JBHLZP010000025">
    <property type="protein sequence ID" value="MFB9831703.1"/>
    <property type="molecule type" value="Genomic_DNA"/>
</dbReference>
<keyword evidence="2" id="KW-1185">Reference proteome</keyword>
<protein>
    <submittedName>
        <fullName evidence="1">Uncharacterized protein</fullName>
    </submittedName>
</protein>
<dbReference type="RefSeq" id="WP_378196324.1">
    <property type="nucleotide sequence ID" value="NZ_JBHLZP010000025.1"/>
</dbReference>
<reference evidence="1 2" key="1">
    <citation type="submission" date="2024-09" db="EMBL/GenBank/DDBJ databases">
        <authorList>
            <person name="Sun Q."/>
            <person name="Mori K."/>
        </authorList>
    </citation>
    <scope>NUCLEOTIDE SEQUENCE [LARGE SCALE GENOMIC DNA]</scope>
    <source>
        <strain evidence="1 2">TBRC 0563</strain>
    </source>
</reference>
<evidence type="ECO:0000313" key="2">
    <source>
        <dbReference type="Proteomes" id="UP001589627"/>
    </source>
</evidence>
<evidence type="ECO:0000313" key="1">
    <source>
        <dbReference type="EMBL" id="MFB9831703.1"/>
    </source>
</evidence>